<dbReference type="PANTHER" id="PTHR43479:SF7">
    <property type="entry name" value="TETR-FAMILY TRANSCRIPTIONAL REGULATOR"/>
    <property type="match status" value="1"/>
</dbReference>
<dbReference type="Proteomes" id="UP000250003">
    <property type="component" value="Chromosome"/>
</dbReference>
<dbReference type="InterPro" id="IPR001647">
    <property type="entry name" value="HTH_TetR"/>
</dbReference>
<dbReference type="InterPro" id="IPR039532">
    <property type="entry name" value="TetR_C_Firmicutes"/>
</dbReference>
<reference evidence="5" key="1">
    <citation type="submission" date="2018-06" db="EMBL/GenBank/DDBJ databases">
        <title>Description of Blautia argi sp. nov., a new anaerobic isolated from dog feces.</title>
        <authorList>
            <person name="Chang Y.-H."/>
            <person name="Paek J."/>
            <person name="Shin Y."/>
        </authorList>
    </citation>
    <scope>NUCLEOTIDE SEQUENCE [LARGE SCALE GENOMIC DNA]</scope>
    <source>
        <strain evidence="5">KCTC 15426</strain>
    </source>
</reference>
<organism evidence="4 5">
    <name type="scientific">Blautia argi</name>
    <dbReference type="NCBI Taxonomy" id="1912897"/>
    <lineage>
        <taxon>Bacteria</taxon>
        <taxon>Bacillati</taxon>
        <taxon>Bacillota</taxon>
        <taxon>Clostridia</taxon>
        <taxon>Lachnospirales</taxon>
        <taxon>Lachnospiraceae</taxon>
        <taxon>Blautia</taxon>
    </lineage>
</organism>
<dbReference type="EMBL" id="CP030280">
    <property type="protein sequence ID" value="AWY99090.1"/>
    <property type="molecule type" value="Genomic_DNA"/>
</dbReference>
<evidence type="ECO:0000256" key="2">
    <source>
        <dbReference type="PROSITE-ProRule" id="PRU00335"/>
    </source>
</evidence>
<feature type="DNA-binding region" description="H-T-H motif" evidence="2">
    <location>
        <begin position="34"/>
        <end position="53"/>
    </location>
</feature>
<gene>
    <name evidence="4" type="ORF">DQQ01_14260</name>
</gene>
<dbReference type="Gene3D" id="1.10.357.10">
    <property type="entry name" value="Tetracycline Repressor, domain 2"/>
    <property type="match status" value="1"/>
</dbReference>
<evidence type="ECO:0000256" key="1">
    <source>
        <dbReference type="ARBA" id="ARBA00023125"/>
    </source>
</evidence>
<accession>A0A2Z4UDI3</accession>
<proteinExistence type="predicted"/>
<dbReference type="AlphaFoldDB" id="A0A2Z4UDI3"/>
<dbReference type="OrthoDB" id="9810250at2"/>
<name>A0A2Z4UDI3_9FIRM</name>
<evidence type="ECO:0000313" key="4">
    <source>
        <dbReference type="EMBL" id="AWY99090.1"/>
    </source>
</evidence>
<dbReference type="GO" id="GO:0003677">
    <property type="term" value="F:DNA binding"/>
    <property type="evidence" value="ECO:0007669"/>
    <property type="project" value="UniProtKB-UniRule"/>
</dbReference>
<dbReference type="Pfam" id="PF14278">
    <property type="entry name" value="TetR_C_8"/>
    <property type="match status" value="1"/>
</dbReference>
<evidence type="ECO:0000313" key="5">
    <source>
        <dbReference type="Proteomes" id="UP000250003"/>
    </source>
</evidence>
<evidence type="ECO:0000259" key="3">
    <source>
        <dbReference type="PROSITE" id="PS50977"/>
    </source>
</evidence>
<dbReference type="InterPro" id="IPR050624">
    <property type="entry name" value="HTH-type_Tx_Regulator"/>
</dbReference>
<keyword evidence="1 2" id="KW-0238">DNA-binding</keyword>
<dbReference type="PROSITE" id="PS50977">
    <property type="entry name" value="HTH_TETR_2"/>
    <property type="match status" value="1"/>
</dbReference>
<protein>
    <submittedName>
        <fullName evidence="4">TetR/AcrR family transcriptional regulator</fullName>
    </submittedName>
</protein>
<dbReference type="InterPro" id="IPR009057">
    <property type="entry name" value="Homeodomain-like_sf"/>
</dbReference>
<dbReference type="PANTHER" id="PTHR43479">
    <property type="entry name" value="ACREF/ENVCD OPERON REPRESSOR-RELATED"/>
    <property type="match status" value="1"/>
</dbReference>
<keyword evidence="5" id="KW-1185">Reference proteome</keyword>
<dbReference type="KEGG" id="blau:DQQ01_14260"/>
<dbReference type="SUPFAM" id="SSF46689">
    <property type="entry name" value="Homeodomain-like"/>
    <property type="match status" value="1"/>
</dbReference>
<dbReference type="RefSeq" id="WP_111920535.1">
    <property type="nucleotide sequence ID" value="NZ_CAUWHR010000011.1"/>
</dbReference>
<sequence>MEKETTDKRAEKTKANILQAFIALSKEKEINEISIRELTEAAHIHRNTFYLHYTDLYSVLSEMEKTMCCDVKDITEKYTPKELRDNVETVTAEVFRYLYDKREWCILLLRTRSIVSSGKNLLESVFERYLAAYPKSFDRNSLEFQVQFQYCTAGVLGIVRYWLEKDFSQSPEEMAGITGRLLVEGIQGATQLQ</sequence>
<feature type="domain" description="HTH tetR-type" evidence="3">
    <location>
        <begin position="11"/>
        <end position="71"/>
    </location>
</feature>